<dbReference type="OMA" id="CATIQSE"/>
<reference evidence="2 3" key="1">
    <citation type="journal article" date="2012" name="Science">
        <title>The Paleozoic origin of enzymatic lignin decomposition reconstructed from 31 fungal genomes.</title>
        <authorList>
            <person name="Floudas D."/>
            <person name="Binder M."/>
            <person name="Riley R."/>
            <person name="Barry K."/>
            <person name="Blanchette R.A."/>
            <person name="Henrissat B."/>
            <person name="Martinez A.T."/>
            <person name="Otillar R."/>
            <person name="Spatafora J.W."/>
            <person name="Yadav J.S."/>
            <person name="Aerts A."/>
            <person name="Benoit I."/>
            <person name="Boyd A."/>
            <person name="Carlson A."/>
            <person name="Copeland A."/>
            <person name="Coutinho P.M."/>
            <person name="de Vries R.P."/>
            <person name="Ferreira P."/>
            <person name="Findley K."/>
            <person name="Foster B."/>
            <person name="Gaskell J."/>
            <person name="Glotzer D."/>
            <person name="Gorecki P."/>
            <person name="Heitman J."/>
            <person name="Hesse C."/>
            <person name="Hori C."/>
            <person name="Igarashi K."/>
            <person name="Jurgens J.A."/>
            <person name="Kallen N."/>
            <person name="Kersten P."/>
            <person name="Kohler A."/>
            <person name="Kuees U."/>
            <person name="Kumar T.K.A."/>
            <person name="Kuo A."/>
            <person name="LaButti K."/>
            <person name="Larrondo L.F."/>
            <person name="Lindquist E."/>
            <person name="Ling A."/>
            <person name="Lombard V."/>
            <person name="Lucas S."/>
            <person name="Lundell T."/>
            <person name="Martin R."/>
            <person name="McLaughlin D.J."/>
            <person name="Morgenstern I."/>
            <person name="Morin E."/>
            <person name="Murat C."/>
            <person name="Nagy L.G."/>
            <person name="Nolan M."/>
            <person name="Ohm R.A."/>
            <person name="Patyshakuliyeva A."/>
            <person name="Rokas A."/>
            <person name="Ruiz-Duenas F.J."/>
            <person name="Sabat G."/>
            <person name="Salamov A."/>
            <person name="Samejima M."/>
            <person name="Schmutz J."/>
            <person name="Slot J.C."/>
            <person name="St John F."/>
            <person name="Stenlid J."/>
            <person name="Sun H."/>
            <person name="Sun S."/>
            <person name="Syed K."/>
            <person name="Tsang A."/>
            <person name="Wiebenga A."/>
            <person name="Young D."/>
            <person name="Pisabarro A."/>
            <person name="Eastwood D.C."/>
            <person name="Martin F."/>
            <person name="Cullen D."/>
            <person name="Grigoriev I.V."/>
            <person name="Hibbett D.S."/>
        </authorList>
    </citation>
    <scope>NUCLEOTIDE SEQUENCE [LARGE SCALE GENOMIC DNA]</scope>
    <source>
        <strain evidence="2 3">MD-104</strain>
    </source>
</reference>
<dbReference type="AlphaFoldDB" id="A0A2H3IZ73"/>
<accession>A0A2H3IZ73</accession>
<feature type="compositionally biased region" description="Polar residues" evidence="1">
    <location>
        <begin position="407"/>
        <end position="417"/>
    </location>
</feature>
<feature type="region of interest" description="Disordered" evidence="1">
    <location>
        <begin position="1038"/>
        <end position="1066"/>
    </location>
</feature>
<feature type="compositionally biased region" description="Basic and acidic residues" evidence="1">
    <location>
        <begin position="170"/>
        <end position="191"/>
    </location>
</feature>
<evidence type="ECO:0000256" key="1">
    <source>
        <dbReference type="SAM" id="MobiDB-lite"/>
    </source>
</evidence>
<name>A0A2H3IZ73_WOLCO</name>
<protein>
    <submittedName>
        <fullName evidence="2">Uncharacterized protein</fullName>
    </submittedName>
</protein>
<dbReference type="Proteomes" id="UP000218811">
    <property type="component" value="Unassembled WGS sequence"/>
</dbReference>
<sequence>MRILCCSAKDTASQDLVIAPALHSAPEKTQPKKEKVKKVLKKVASVLIPSRKGRAPCDTPALLATDAPAPLDVNTSDFVIIDEELSAAFDRLSSTFSELASSVAPQSAGPPRLPSLSSTSPLTANSAQFPVEVMGTPTKTEDPATVSSMRRSIAMASMHAPNPAEVPCFEESRQPYPDTRRVPSDQSKELKGQIPARRAGGRRLPNVRSSPHVRGSRVARKPSIGVNAENVSPTEGCLQGDEDGAEREQKMTIADVQLDSCCDSVDVPEEVHEPCIIDLGFGPVDIAKVDKNLQKLGCSRNDSSAADSKIWNVNIAIEMENESDEVNAAEPTMLIKDDNTKAGDAAIAPQQEHKVATMTEHPAHVESDGQTEGSESDPASREEIKDGMIGETFTHVVEGRNTKDNNDVVSQNPSLKQAKSEDEIQEPVSIEPLPVVGIDVGVGRKATSQEDAVCNTEGNEPAIVPKHEGHPTQICEAPLSGSLVHVTDGNSEASECVAIEAKDTQPGGVVPGGFLTKVKDSSTDGKDAQNMLKEARKILPRTTDTTTDGIDVKALVDNVPVTIPPFTLQIATAAPAPEPASPAAPAHAPVVEKVHVPIVTGADIQRIIGRVLAYATQTVLSPEKPAAEEPKPLRPVLPLDTSGASILTHAARGGLARFVQREQQRLDERRAKLDHLAWLLVRLGVEVDGGDGEMGMEGEENGRLAGLREFVSHCDRAAAGWNAYVHALTAQVTLVPPPAPAVIIATKPAPINATGRSTVLATKPSPASAPVPAGLTEAAATTGSQPTPAPTFALGDARMSKEARTDPKEHVDANGPALPLALAKEARPVARAMQRRRETDAGLMGVTLRPIPQAGKGKEDLREGEERELTVQERRLARLREWRATRAFESLVASKAGRMSTGEGEAGEVRVGDGVRVGREGMLKDVEGKERNSTLEVGTHTIFARETCLPVAASGSQAHANVHKEHSNAEQVSTITTSAHLPPLMPPRKAIRAATSLSVPRLDFNISDALPIATSTPLAARSQPKSRASIIMKTSMHNTNDTKTKKTTSASATREGRTSTAGGAENMYPSGRACTIINNPYLSTNANAKTNTNASRTRFALTTMHTKTNALNDTYTQTSKGESRTQLTHTNIHHIGTNTRTTTGMSASSLAEGRGAKQTCFAGDEMRAALQDVRNVPAHGEY</sequence>
<feature type="region of interest" description="Disordered" evidence="1">
    <location>
        <begin position="757"/>
        <end position="789"/>
    </location>
</feature>
<proteinExistence type="predicted"/>
<organism evidence="2 3">
    <name type="scientific">Wolfiporia cocos (strain MD-104)</name>
    <name type="common">Brown rot fungus</name>
    <dbReference type="NCBI Taxonomy" id="742152"/>
    <lineage>
        <taxon>Eukaryota</taxon>
        <taxon>Fungi</taxon>
        <taxon>Dikarya</taxon>
        <taxon>Basidiomycota</taxon>
        <taxon>Agaricomycotina</taxon>
        <taxon>Agaricomycetes</taxon>
        <taxon>Polyporales</taxon>
        <taxon>Phaeolaceae</taxon>
        <taxon>Wolfiporia</taxon>
    </lineage>
</organism>
<dbReference type="EMBL" id="KB467832">
    <property type="protein sequence ID" value="PCH34735.1"/>
    <property type="molecule type" value="Genomic_DNA"/>
</dbReference>
<evidence type="ECO:0000313" key="3">
    <source>
        <dbReference type="Proteomes" id="UP000218811"/>
    </source>
</evidence>
<evidence type="ECO:0000313" key="2">
    <source>
        <dbReference type="EMBL" id="PCH34735.1"/>
    </source>
</evidence>
<feature type="region of interest" description="Disordered" evidence="1">
    <location>
        <begin position="360"/>
        <end position="424"/>
    </location>
</feature>
<keyword evidence="3" id="KW-1185">Reference proteome</keyword>
<feature type="region of interest" description="Disordered" evidence="1">
    <location>
        <begin position="163"/>
        <end position="218"/>
    </location>
</feature>
<feature type="compositionally biased region" description="Basic and acidic residues" evidence="1">
    <location>
        <begin position="397"/>
        <end position="406"/>
    </location>
</feature>
<gene>
    <name evidence="2" type="ORF">WOLCODRAFT_165779</name>
</gene>
<feature type="compositionally biased region" description="Basic and acidic residues" evidence="1">
    <location>
        <begin position="378"/>
        <end position="388"/>
    </location>
</feature>